<feature type="region of interest" description="Disordered" evidence="1">
    <location>
        <begin position="1"/>
        <end position="21"/>
    </location>
</feature>
<gene>
    <name evidence="2" type="ORF">IscW_ISCW007392</name>
</gene>
<dbReference type="EMBL" id="ABJB010351031">
    <property type="status" value="NOT_ANNOTATED_CDS"/>
    <property type="molecule type" value="Genomic_DNA"/>
</dbReference>
<dbReference type="InParanoid" id="B7PVA0"/>
<dbReference type="HOGENOM" id="CLU_2243200_0_0_1"/>
<accession>B7PVA0</accession>
<protein>
    <submittedName>
        <fullName evidence="2 3">Uncharacterized protein</fullName>
    </submittedName>
</protein>
<dbReference type="AlphaFoldDB" id="B7PVA0"/>
<keyword evidence="4" id="KW-1185">Reference proteome</keyword>
<evidence type="ECO:0000313" key="3">
    <source>
        <dbReference type="EnsemblMetazoa" id="ISCW007392-PA"/>
    </source>
</evidence>
<evidence type="ECO:0000256" key="1">
    <source>
        <dbReference type="SAM" id="MobiDB-lite"/>
    </source>
</evidence>
<feature type="compositionally biased region" description="Basic and acidic residues" evidence="1">
    <location>
        <begin position="66"/>
        <end position="82"/>
    </location>
</feature>
<reference evidence="3" key="2">
    <citation type="submission" date="2020-05" db="UniProtKB">
        <authorList>
            <consortium name="EnsemblMetazoa"/>
        </authorList>
    </citation>
    <scope>IDENTIFICATION</scope>
    <source>
        <strain evidence="3">wikel</strain>
    </source>
</reference>
<dbReference type="PaxDb" id="6945-B7PVA0"/>
<dbReference type="VEuPathDB" id="VectorBase:ISCI007392"/>
<dbReference type="EMBL" id="ABJB011026368">
    <property type="status" value="NOT_ANNOTATED_CDS"/>
    <property type="molecule type" value="Genomic_DNA"/>
</dbReference>
<feature type="non-terminal residue" evidence="2">
    <location>
        <position position="1"/>
    </location>
</feature>
<reference evidence="2 4" key="1">
    <citation type="submission" date="2008-03" db="EMBL/GenBank/DDBJ databases">
        <title>Annotation of Ixodes scapularis.</title>
        <authorList>
            <consortium name="Ixodes scapularis Genome Project Consortium"/>
            <person name="Caler E."/>
            <person name="Hannick L.I."/>
            <person name="Bidwell S."/>
            <person name="Joardar V."/>
            <person name="Thiagarajan M."/>
            <person name="Amedeo P."/>
            <person name="Galinsky K.J."/>
            <person name="Schobel S."/>
            <person name="Inman J."/>
            <person name="Hostetler J."/>
            <person name="Miller J."/>
            <person name="Hammond M."/>
            <person name="Megy K."/>
            <person name="Lawson D."/>
            <person name="Kodira C."/>
            <person name="Sutton G."/>
            <person name="Meyer J."/>
            <person name="Hill C.A."/>
            <person name="Birren B."/>
            <person name="Nene V."/>
            <person name="Collins F."/>
            <person name="Alarcon-Chaidez F."/>
            <person name="Wikel S."/>
            <person name="Strausberg R."/>
        </authorList>
    </citation>
    <scope>NUCLEOTIDE SEQUENCE [LARGE SCALE GENOMIC DNA]</scope>
    <source>
        <strain evidence="4">Wikel</strain>
        <strain evidence="2">Wikel colony</strain>
    </source>
</reference>
<name>B7PVA0_IXOSC</name>
<feature type="non-terminal residue" evidence="2">
    <location>
        <position position="105"/>
    </location>
</feature>
<organism>
    <name type="scientific">Ixodes scapularis</name>
    <name type="common">Black-legged tick</name>
    <name type="synonym">Deer tick</name>
    <dbReference type="NCBI Taxonomy" id="6945"/>
    <lineage>
        <taxon>Eukaryota</taxon>
        <taxon>Metazoa</taxon>
        <taxon>Ecdysozoa</taxon>
        <taxon>Arthropoda</taxon>
        <taxon>Chelicerata</taxon>
        <taxon>Arachnida</taxon>
        <taxon>Acari</taxon>
        <taxon>Parasitiformes</taxon>
        <taxon>Ixodida</taxon>
        <taxon>Ixodoidea</taxon>
        <taxon>Ixodidae</taxon>
        <taxon>Ixodinae</taxon>
        <taxon>Ixodes</taxon>
    </lineage>
</organism>
<sequence>PEKEKKNALQEEKRDAEGPERAIVAKLQLAIRTTGVRVAKKKKEETTRNKERKSDRGRPTGRSRKKKEETTRKKQRKSDRGRPTGSSITRTNCTTRNTHRLRSHA</sequence>
<proteinExistence type="predicted"/>
<dbReference type="VEuPathDB" id="VectorBase:ISCW007392"/>
<dbReference type="EnsemblMetazoa" id="ISCW007392-RA">
    <property type="protein sequence ID" value="ISCW007392-PA"/>
    <property type="gene ID" value="ISCW007392"/>
</dbReference>
<evidence type="ECO:0000313" key="4">
    <source>
        <dbReference type="Proteomes" id="UP000001555"/>
    </source>
</evidence>
<evidence type="ECO:0000313" key="2">
    <source>
        <dbReference type="EMBL" id="EEC10522.1"/>
    </source>
</evidence>
<dbReference type="Proteomes" id="UP000001555">
    <property type="component" value="Unassembled WGS sequence"/>
</dbReference>
<feature type="region of interest" description="Disordered" evidence="1">
    <location>
        <begin position="35"/>
        <end position="105"/>
    </location>
</feature>
<feature type="compositionally biased region" description="Basic and acidic residues" evidence="1">
    <location>
        <begin position="42"/>
        <end position="58"/>
    </location>
</feature>
<dbReference type="EMBL" id="DS798315">
    <property type="protein sequence ID" value="EEC10522.1"/>
    <property type="molecule type" value="Genomic_DNA"/>
</dbReference>
<feature type="compositionally biased region" description="Basic and acidic residues" evidence="1">
    <location>
        <begin position="1"/>
        <end position="20"/>
    </location>
</feature>